<accession>A0A431W344</accession>
<gene>
    <name evidence="2" type="ORF">EJ104_02580</name>
</gene>
<evidence type="ECO:0000313" key="3">
    <source>
        <dbReference type="Proteomes" id="UP000277766"/>
    </source>
</evidence>
<keyword evidence="1" id="KW-0732">Signal</keyword>
<keyword evidence="3" id="KW-1185">Reference proteome</keyword>
<evidence type="ECO:0000313" key="2">
    <source>
        <dbReference type="EMBL" id="RTR29848.1"/>
    </source>
</evidence>
<name>A0A431W344_9DEIO</name>
<dbReference type="EMBL" id="RXPE01000003">
    <property type="protein sequence ID" value="RTR29848.1"/>
    <property type="molecule type" value="Genomic_DNA"/>
</dbReference>
<proteinExistence type="predicted"/>
<reference evidence="2 3" key="1">
    <citation type="submission" date="2018-12" db="EMBL/GenBank/DDBJ databases">
        <title>Deinococcus radiophilus ATCC 27603 genome sequencing and assembly.</title>
        <authorList>
            <person name="Maclea K.S."/>
            <person name="Maynard C.R."/>
        </authorList>
    </citation>
    <scope>NUCLEOTIDE SEQUENCE [LARGE SCALE GENOMIC DNA]</scope>
    <source>
        <strain evidence="2 3">ATCC 27603</strain>
    </source>
</reference>
<sequence length="189" mass="20039">MSLPFHHAAATKLALIGLSGAVLGVTSAATTPLHIFQTKPGHQLYTPLLTAQGITTRGDKLYYRQNTNANGTVLFDADQFGKDSVLLSATLGAANEVYVLANLQKGAESQSTVLKIRVSDKMVLNKAALPLLGLENVSPAGFGYDPILKAVKVNASKGYTTNGGIPSARYGQFWLSLTGTPKLVRIQLQ</sequence>
<organism evidence="2 3">
    <name type="scientific">Deinococcus radiophilus</name>
    <dbReference type="NCBI Taxonomy" id="32062"/>
    <lineage>
        <taxon>Bacteria</taxon>
        <taxon>Thermotogati</taxon>
        <taxon>Deinococcota</taxon>
        <taxon>Deinococci</taxon>
        <taxon>Deinococcales</taxon>
        <taxon>Deinococcaceae</taxon>
        <taxon>Deinococcus</taxon>
    </lineage>
</organism>
<dbReference type="RefSeq" id="WP_126351193.1">
    <property type="nucleotide sequence ID" value="NZ_CP086380.1"/>
</dbReference>
<evidence type="ECO:0000256" key="1">
    <source>
        <dbReference type="SAM" id="SignalP"/>
    </source>
</evidence>
<protein>
    <submittedName>
        <fullName evidence="2">Uncharacterized protein</fullName>
    </submittedName>
</protein>
<feature type="chain" id="PRO_5019539555" evidence="1">
    <location>
        <begin position="29"/>
        <end position="189"/>
    </location>
</feature>
<dbReference type="AlphaFoldDB" id="A0A431W344"/>
<dbReference type="OrthoDB" id="9840311at2"/>
<dbReference type="Proteomes" id="UP000277766">
    <property type="component" value="Unassembled WGS sequence"/>
</dbReference>
<comment type="caution">
    <text evidence="2">The sequence shown here is derived from an EMBL/GenBank/DDBJ whole genome shotgun (WGS) entry which is preliminary data.</text>
</comment>
<feature type="signal peptide" evidence="1">
    <location>
        <begin position="1"/>
        <end position="28"/>
    </location>
</feature>